<reference evidence="1 2" key="1">
    <citation type="submission" date="2019-12" db="EMBL/GenBank/DDBJ databases">
        <title>Draft genome sequences Bradyrhizobium cajani AMBPC1010, Bradyrhizobium pachyrhizi AMBPC1040 and Bradyrhizobium yuanmingense ALSPC3051, three plant growth promoting strains isolated from nodules of Cajanus cajan L. in Dominican Republic.</title>
        <authorList>
            <person name="Flores-Felix J.D."/>
            <person name="Araujo J."/>
            <person name="Diaz-Alcantara C."/>
            <person name="Gonzalez-Andres F."/>
            <person name="Velazquez E."/>
        </authorList>
    </citation>
    <scope>NUCLEOTIDE SEQUENCE [LARGE SCALE GENOMIC DNA]</scope>
    <source>
        <strain evidence="1 2">1010</strain>
    </source>
</reference>
<name>A0A844TQ82_9BRAD</name>
<gene>
    <name evidence="1" type="ORF">GPL20_33780</name>
</gene>
<proteinExistence type="predicted"/>
<dbReference type="EMBL" id="WQNE01000042">
    <property type="protein sequence ID" value="MVT77964.1"/>
    <property type="molecule type" value="Genomic_DNA"/>
</dbReference>
<evidence type="ECO:0000313" key="2">
    <source>
        <dbReference type="Proteomes" id="UP000449969"/>
    </source>
</evidence>
<evidence type="ECO:0000313" key="1">
    <source>
        <dbReference type="EMBL" id="MVT77964.1"/>
    </source>
</evidence>
<accession>A0A844TQ82</accession>
<protein>
    <submittedName>
        <fullName evidence="1">Uncharacterized protein</fullName>
    </submittedName>
</protein>
<organism evidence="1 2">
    <name type="scientific">Bradyrhizobium cajani</name>
    <dbReference type="NCBI Taxonomy" id="1928661"/>
    <lineage>
        <taxon>Bacteria</taxon>
        <taxon>Pseudomonadati</taxon>
        <taxon>Pseudomonadota</taxon>
        <taxon>Alphaproteobacteria</taxon>
        <taxon>Hyphomicrobiales</taxon>
        <taxon>Nitrobacteraceae</taxon>
        <taxon>Bradyrhizobium</taxon>
    </lineage>
</organism>
<keyword evidence="2" id="KW-1185">Reference proteome</keyword>
<dbReference type="Proteomes" id="UP000449969">
    <property type="component" value="Unassembled WGS sequence"/>
</dbReference>
<sequence length="54" mass="6126">MICTVIPGWSEGPGLRCAIAHRGISRFRVRLCEPPRNDRCKGFHLRLTPLNRAP</sequence>
<comment type="caution">
    <text evidence="1">The sequence shown here is derived from an EMBL/GenBank/DDBJ whole genome shotgun (WGS) entry which is preliminary data.</text>
</comment>
<dbReference type="OrthoDB" id="8251319at2"/>
<dbReference type="AlphaFoldDB" id="A0A844TQ82"/>